<dbReference type="InterPro" id="IPR013320">
    <property type="entry name" value="ConA-like_dom_sf"/>
</dbReference>
<sequence length="786" mass="84975">MKSVLSNRKNIAKLLASIALVTSGAAIAEQASPSTLNSTEIKIFSLNAWHGGTKVTDGVNKIADSVIATDADIVALSETSSTYTIPEELLTSLSAKGHKDYTGFRVSGDVSLITRYPILSSGSVSSKGGSIMYYRLELPSGDPLTVCVAHLDYTSYALNLPRGYWGGKGNDGWGEINANNWYLTTDVAEIMKYDQNSKRDEALADFISFAKKLSDAGEDVVLAGDFNDASHLDWVDSTRNMYGHNGLVIPWTNSITLANNGWIDSYRELYPNPATHPGATWPSEAYGTGSTSWTPKSDERDRIDYIYYNQKTLQAVESAVVGSRNYYLKDKLNTMNSSDNFVGTDLKWPSDHKGVLTTFTLASAAADRPSSNAGANQSIADSDELPGEYVTLDGSGSSTPVGRIVKYEWLLNGVVIAEGVNPTVRLADGQHTITLRVTNELELSASSTVSIYVAAATNLLGGLQAYYPLDVNLEDASGNGRHGSSTRSLVYNRGPVGNAISFTNQNRYITLNGGSDIPVPWTASMWIKRNTATDWSKLLGSSSGSNYIFFENWEEPRSIGTGYKGEDDYLFGYVAPGNTWLHLTFVASNSSVDLYVDGSKVGSSIRPSGSIACPLGTIGGPDEESPLADLDEIAVWNRALSTDEIKELRAKGLAGQPLMIIDSDGDGIPDYWEIMHGLDPNDPTDGAGDLSGNGYSNLNEYLAGTDPNNPADFFRTEMRKTDNGSAIDISWFSVANRKYSILKSTNMVDWTTYAADISATPPENKATVETPANEAAGFYRVKVEMK</sequence>
<dbReference type="InterPro" id="IPR013783">
    <property type="entry name" value="Ig-like_fold"/>
</dbReference>
<protein>
    <submittedName>
        <fullName evidence="7">Endonuclease/exonuclease/phosphatase family protein</fullName>
    </submittedName>
</protein>
<feature type="chain" id="PRO_5035253017" evidence="5">
    <location>
        <begin position="29"/>
        <end position="786"/>
    </location>
</feature>
<dbReference type="InterPro" id="IPR022409">
    <property type="entry name" value="PKD/Chitinase_dom"/>
</dbReference>
<keyword evidence="7" id="KW-0255">Endonuclease</keyword>
<gene>
    <name evidence="7" type="ORF">JIN82_13350</name>
</gene>
<dbReference type="AlphaFoldDB" id="A0A8J7MG16"/>
<dbReference type="InterPro" id="IPR035986">
    <property type="entry name" value="PKD_dom_sf"/>
</dbReference>
<keyword evidence="4" id="KW-0106">Calcium</keyword>
<comment type="subcellular location">
    <subcellularLocation>
        <location evidence="1">Secreted</location>
    </subcellularLocation>
</comment>
<dbReference type="InterPro" id="IPR059100">
    <property type="entry name" value="TSP3_bac"/>
</dbReference>
<dbReference type="Pfam" id="PF18884">
    <property type="entry name" value="TSP3_bac"/>
    <property type="match status" value="1"/>
</dbReference>
<keyword evidence="8" id="KW-1185">Reference proteome</keyword>
<dbReference type="SUPFAM" id="SSF56219">
    <property type="entry name" value="DNase I-like"/>
    <property type="match status" value="1"/>
</dbReference>
<keyword evidence="2" id="KW-0964">Secreted</keyword>
<evidence type="ECO:0000256" key="3">
    <source>
        <dbReference type="ARBA" id="ARBA00022729"/>
    </source>
</evidence>
<name>A0A8J7MG16_9BACT</name>
<dbReference type="RefSeq" id="WP_200312156.1">
    <property type="nucleotide sequence ID" value="NZ_JAENIM010000043.1"/>
</dbReference>
<feature type="domain" description="PKD/Chitinase" evidence="6">
    <location>
        <begin position="374"/>
        <end position="456"/>
    </location>
</feature>
<evidence type="ECO:0000256" key="2">
    <source>
        <dbReference type="ARBA" id="ARBA00022525"/>
    </source>
</evidence>
<dbReference type="CDD" id="cd00146">
    <property type="entry name" value="PKD"/>
    <property type="match status" value="1"/>
</dbReference>
<dbReference type="PANTHER" id="PTHR41349:SF1">
    <property type="entry name" value="PROTEIN CBG08683"/>
    <property type="match status" value="1"/>
</dbReference>
<dbReference type="SMART" id="SM00089">
    <property type="entry name" value="PKD"/>
    <property type="match status" value="1"/>
</dbReference>
<dbReference type="EMBL" id="JAENIM010000043">
    <property type="protein sequence ID" value="MBK1792142.1"/>
    <property type="molecule type" value="Genomic_DNA"/>
</dbReference>
<dbReference type="Pfam" id="PF03372">
    <property type="entry name" value="Exo_endo_phos"/>
    <property type="match status" value="1"/>
</dbReference>
<dbReference type="PANTHER" id="PTHR41349">
    <property type="match status" value="1"/>
</dbReference>
<evidence type="ECO:0000313" key="7">
    <source>
        <dbReference type="EMBL" id="MBK1792142.1"/>
    </source>
</evidence>
<keyword evidence="7" id="KW-0540">Nuclease</keyword>
<dbReference type="Gene3D" id="3.60.10.10">
    <property type="entry name" value="Endonuclease/exonuclease/phosphatase"/>
    <property type="match status" value="1"/>
</dbReference>
<evidence type="ECO:0000256" key="1">
    <source>
        <dbReference type="ARBA" id="ARBA00004613"/>
    </source>
</evidence>
<reference evidence="7" key="1">
    <citation type="submission" date="2021-01" db="EMBL/GenBank/DDBJ databases">
        <title>Modified the classification status of verrucomicrobia.</title>
        <authorList>
            <person name="Feng X."/>
        </authorList>
    </citation>
    <scope>NUCLEOTIDE SEQUENCE</scope>
    <source>
        <strain evidence="7">_KCTC 22039</strain>
    </source>
</reference>
<organism evidence="7 8">
    <name type="scientific">Persicirhabdus sediminis</name>
    <dbReference type="NCBI Taxonomy" id="454144"/>
    <lineage>
        <taxon>Bacteria</taxon>
        <taxon>Pseudomonadati</taxon>
        <taxon>Verrucomicrobiota</taxon>
        <taxon>Verrucomicrobiia</taxon>
        <taxon>Verrucomicrobiales</taxon>
        <taxon>Verrucomicrobiaceae</taxon>
        <taxon>Persicirhabdus</taxon>
    </lineage>
</organism>
<dbReference type="InterPro" id="IPR005135">
    <property type="entry name" value="Endo/exonuclease/phosphatase"/>
</dbReference>
<dbReference type="InterPro" id="IPR036691">
    <property type="entry name" value="Endo/exonu/phosph_ase_sf"/>
</dbReference>
<dbReference type="GO" id="GO:0004519">
    <property type="term" value="F:endonuclease activity"/>
    <property type="evidence" value="ECO:0007669"/>
    <property type="project" value="UniProtKB-KW"/>
</dbReference>
<evidence type="ECO:0000256" key="4">
    <source>
        <dbReference type="ARBA" id="ARBA00022837"/>
    </source>
</evidence>
<proteinExistence type="predicted"/>
<evidence type="ECO:0000256" key="5">
    <source>
        <dbReference type="SAM" id="SignalP"/>
    </source>
</evidence>
<comment type="caution">
    <text evidence="7">The sequence shown here is derived from an EMBL/GenBank/DDBJ whole genome shotgun (WGS) entry which is preliminary data.</text>
</comment>
<dbReference type="Gene3D" id="2.60.40.10">
    <property type="entry name" value="Immunoglobulins"/>
    <property type="match status" value="1"/>
</dbReference>
<accession>A0A8J7MG16</accession>
<dbReference type="Pfam" id="PF13385">
    <property type="entry name" value="Laminin_G_3"/>
    <property type="match status" value="1"/>
</dbReference>
<feature type="signal peptide" evidence="5">
    <location>
        <begin position="1"/>
        <end position="28"/>
    </location>
</feature>
<dbReference type="SUPFAM" id="SSF49299">
    <property type="entry name" value="PKD domain"/>
    <property type="match status" value="1"/>
</dbReference>
<dbReference type="Gene3D" id="2.60.120.200">
    <property type="match status" value="1"/>
</dbReference>
<keyword evidence="7" id="KW-0378">Hydrolase</keyword>
<keyword evidence="3 5" id="KW-0732">Signal</keyword>
<dbReference type="SUPFAM" id="SSF49899">
    <property type="entry name" value="Concanavalin A-like lectins/glucanases"/>
    <property type="match status" value="1"/>
</dbReference>
<evidence type="ECO:0000313" key="8">
    <source>
        <dbReference type="Proteomes" id="UP000624703"/>
    </source>
</evidence>
<evidence type="ECO:0000259" key="6">
    <source>
        <dbReference type="SMART" id="SM00089"/>
    </source>
</evidence>
<dbReference type="Proteomes" id="UP000624703">
    <property type="component" value="Unassembled WGS sequence"/>
</dbReference>